<dbReference type="EMBL" id="JAEAOA010001141">
    <property type="protein sequence ID" value="KAK3606890.1"/>
    <property type="molecule type" value="Genomic_DNA"/>
</dbReference>
<keyword evidence="2" id="KW-1185">Reference proteome</keyword>
<reference evidence="1" key="2">
    <citation type="journal article" date="2021" name="Genome Biol. Evol.">
        <title>Developing a high-quality reference genome for a parasitic bivalve with doubly uniparental inheritance (Bivalvia: Unionida).</title>
        <authorList>
            <person name="Smith C.H."/>
        </authorList>
    </citation>
    <scope>NUCLEOTIDE SEQUENCE</scope>
    <source>
        <strain evidence="1">CHS0354</strain>
        <tissue evidence="1">Mantle</tissue>
    </source>
</reference>
<proteinExistence type="predicted"/>
<dbReference type="Proteomes" id="UP001195483">
    <property type="component" value="Unassembled WGS sequence"/>
</dbReference>
<evidence type="ECO:0000313" key="1">
    <source>
        <dbReference type="EMBL" id="KAK3606890.1"/>
    </source>
</evidence>
<reference evidence="1" key="3">
    <citation type="submission" date="2023-05" db="EMBL/GenBank/DDBJ databases">
        <authorList>
            <person name="Smith C.H."/>
        </authorList>
    </citation>
    <scope>NUCLEOTIDE SEQUENCE</scope>
    <source>
        <strain evidence="1">CHS0354</strain>
        <tissue evidence="1">Mantle</tissue>
    </source>
</reference>
<name>A0AAE0TAN2_9BIVA</name>
<gene>
    <name evidence="1" type="ORF">CHS0354_018484</name>
</gene>
<organism evidence="1 2">
    <name type="scientific">Potamilus streckersoni</name>
    <dbReference type="NCBI Taxonomy" id="2493646"/>
    <lineage>
        <taxon>Eukaryota</taxon>
        <taxon>Metazoa</taxon>
        <taxon>Spiralia</taxon>
        <taxon>Lophotrochozoa</taxon>
        <taxon>Mollusca</taxon>
        <taxon>Bivalvia</taxon>
        <taxon>Autobranchia</taxon>
        <taxon>Heteroconchia</taxon>
        <taxon>Palaeoheterodonta</taxon>
        <taxon>Unionida</taxon>
        <taxon>Unionoidea</taxon>
        <taxon>Unionidae</taxon>
        <taxon>Ambleminae</taxon>
        <taxon>Lampsilini</taxon>
        <taxon>Potamilus</taxon>
    </lineage>
</organism>
<protein>
    <submittedName>
        <fullName evidence="1">Uncharacterized protein</fullName>
    </submittedName>
</protein>
<dbReference type="AlphaFoldDB" id="A0AAE0TAN2"/>
<accession>A0AAE0TAN2</accession>
<sequence length="290" mass="30384">MAGGLVQSSFQSTIKGFSTGNISGSALAGGIVASASASTVYGFSTGSVSGSSGGGAIGHIIRQSVQAPDGVSYSNQYRVSRSVVFSSSPVTYNNKTKMPTVRAVNDQRSLGTPYWRGSSAMTVSEFESTWESATSAVGNYVEVSGYSRGAITFASPAANDKIGGLLAKADNVRIRGYSLSSLPSSNAKCGVNSYNANSYLFTDSGHNWAYYKSNPKVYCFQSTTGTGDAGNIDLTGTKAQASFDTSYFTFGTNAWEWSWDAVRGRPVINVPTTEFPFNTTEGVAALAVAR</sequence>
<reference evidence="1" key="1">
    <citation type="journal article" date="2021" name="Genome Biol. Evol.">
        <title>A High-Quality Reference Genome for a Parasitic Bivalve with Doubly Uniparental Inheritance (Bivalvia: Unionida).</title>
        <authorList>
            <person name="Smith C.H."/>
        </authorList>
    </citation>
    <scope>NUCLEOTIDE SEQUENCE</scope>
    <source>
        <strain evidence="1">CHS0354</strain>
    </source>
</reference>
<evidence type="ECO:0000313" key="2">
    <source>
        <dbReference type="Proteomes" id="UP001195483"/>
    </source>
</evidence>
<comment type="caution">
    <text evidence="1">The sequence shown here is derived from an EMBL/GenBank/DDBJ whole genome shotgun (WGS) entry which is preliminary data.</text>
</comment>